<reference evidence="2" key="1">
    <citation type="submission" date="2022-10" db="EMBL/GenBank/DDBJ databases">
        <authorList>
            <person name="Chen Y."/>
            <person name="Dougan E. K."/>
            <person name="Chan C."/>
            <person name="Rhodes N."/>
            <person name="Thang M."/>
        </authorList>
    </citation>
    <scope>NUCLEOTIDE SEQUENCE</scope>
</reference>
<sequence>MLHTDTGHMGFGPQGGLESTRISTRMKGLRKIIEKDNGDPHSPMFTHYCTGAGCCPGGKDEALTSIIAAYTDHFSHMCVPLLYRWKHGAAANNFVKDGFFLHKILPRALQRMPAMKCDTDKILNAIDQWTRAAQTRDGSDAEELGRMVDELLQQESSFAEQNAKRFKAVNEAFQKPTFEVQVYLVDVLMQPIDKAVNTLLKRTSILKAIRFWQADKPSRLPDLKVSSRDFFLAWSRGQFGDGIVSDFFVQLRSSELAKHTDSCSDPSVMDTCFSLVVFGVTDSWWRCSFRSSTFPSKMFSLAMCDLPTFVRQWGEYRAICDLCPQCVDAGFSEKLLRSMDLTRLSPPEVHQFYEELQEFLQDVATFCPLATNSVENSHAQHQHQLFTFRGKAKSPAAAGECSVLSSLIREHSYLKTVVLAQTMPSRLGVSTMLKHLGRKKGIMPKLSRKRLVIRAVKRKTRPLCAWNVYQRKRLQELGNGSSLGPLDFKAAMKRIGQEWAQKSVEDREEFNLDARYRQSCRDELQLRPLTAGRPSARSTGALSHQPGDAGAAQDLPTNVLEQIAGKNFRKRASAARLCLNSEQKEAHSAWPSFGLGLQDSDGAVKKGLIDLSLSINAVDFAVDFSLHRKAEDDLLASLPVVPDAELTVHSRTCLHLFGHCQKLPHHDLSHAFAQSFAKLTLDRKLPSGALVRIKPDCTDSRGSNDPVPESVFFLGALCKRDEKKEVNAAAREHRSDCAKMASCAEQTPYEYFLHGQDGDEVFGVKRIDTKYHIRGMFYVVAVRADLISAGDFDAMIGFLMPRNGPYSLRRFLRDRKLSQKSSQEIQECRKRLGMEDDHHPYTKNIDDGFLASLTAREKAVLDISWAIIVRDLNGNPERQAYLVDLSRCLVAKGGQALHTRMLP</sequence>
<evidence type="ECO:0000313" key="4">
    <source>
        <dbReference type="EMBL" id="CAL4780972.1"/>
    </source>
</evidence>
<dbReference type="EMBL" id="CAMXCT020001859">
    <property type="protein sequence ID" value="CAL1147035.1"/>
    <property type="molecule type" value="Genomic_DNA"/>
</dbReference>
<proteinExistence type="predicted"/>
<reference evidence="3" key="2">
    <citation type="submission" date="2024-04" db="EMBL/GenBank/DDBJ databases">
        <authorList>
            <person name="Chen Y."/>
            <person name="Shah S."/>
            <person name="Dougan E. K."/>
            <person name="Thang M."/>
            <person name="Chan C."/>
        </authorList>
    </citation>
    <scope>NUCLEOTIDE SEQUENCE [LARGE SCALE GENOMIC DNA]</scope>
</reference>
<dbReference type="EMBL" id="CAMXCT010001859">
    <property type="protein sequence ID" value="CAI3993660.1"/>
    <property type="molecule type" value="Genomic_DNA"/>
</dbReference>
<protein>
    <submittedName>
        <fullName evidence="4">HMG box domain-containing protein</fullName>
    </submittedName>
</protein>
<evidence type="ECO:0000313" key="5">
    <source>
        <dbReference type="Proteomes" id="UP001152797"/>
    </source>
</evidence>
<dbReference type="AlphaFoldDB" id="A0A9P1CLB6"/>
<dbReference type="Proteomes" id="UP001152797">
    <property type="component" value="Unassembled WGS sequence"/>
</dbReference>
<name>A0A9P1CLB6_9DINO</name>
<organism evidence="2">
    <name type="scientific">Cladocopium goreaui</name>
    <dbReference type="NCBI Taxonomy" id="2562237"/>
    <lineage>
        <taxon>Eukaryota</taxon>
        <taxon>Sar</taxon>
        <taxon>Alveolata</taxon>
        <taxon>Dinophyceae</taxon>
        <taxon>Suessiales</taxon>
        <taxon>Symbiodiniaceae</taxon>
        <taxon>Cladocopium</taxon>
    </lineage>
</organism>
<gene>
    <name evidence="2" type="ORF">C1SCF055_LOCUS20388</name>
</gene>
<comment type="caution">
    <text evidence="2">The sequence shown here is derived from an EMBL/GenBank/DDBJ whole genome shotgun (WGS) entry which is preliminary data.</text>
</comment>
<dbReference type="EMBL" id="CAMXCT030001859">
    <property type="protein sequence ID" value="CAL4780972.1"/>
    <property type="molecule type" value="Genomic_DNA"/>
</dbReference>
<keyword evidence="5" id="KW-1185">Reference proteome</keyword>
<evidence type="ECO:0000313" key="3">
    <source>
        <dbReference type="EMBL" id="CAL1147035.1"/>
    </source>
</evidence>
<evidence type="ECO:0000313" key="2">
    <source>
        <dbReference type="EMBL" id="CAI3993660.1"/>
    </source>
</evidence>
<dbReference type="OrthoDB" id="422469at2759"/>
<accession>A0A9P1CLB6</accession>
<evidence type="ECO:0000256" key="1">
    <source>
        <dbReference type="SAM" id="MobiDB-lite"/>
    </source>
</evidence>
<feature type="region of interest" description="Disordered" evidence="1">
    <location>
        <begin position="527"/>
        <end position="555"/>
    </location>
</feature>